<dbReference type="Gene3D" id="3.40.50.720">
    <property type="entry name" value="NAD(P)-binding Rossmann-like Domain"/>
    <property type="match status" value="1"/>
</dbReference>
<feature type="domain" description="Enoyl reductase (ER)" evidence="7">
    <location>
        <begin position="10"/>
        <end position="343"/>
    </location>
</feature>
<keyword evidence="4 6" id="KW-0862">Zinc</keyword>
<dbReference type="PANTHER" id="PTHR43161:SF9">
    <property type="entry name" value="SORBITOL DEHYDROGENASE"/>
    <property type="match status" value="1"/>
</dbReference>
<evidence type="ECO:0000256" key="1">
    <source>
        <dbReference type="ARBA" id="ARBA00001947"/>
    </source>
</evidence>
<organism evidence="8 9">
    <name type="scientific">Pseudophaeobacter arcticus</name>
    <dbReference type="NCBI Taxonomy" id="385492"/>
    <lineage>
        <taxon>Bacteria</taxon>
        <taxon>Pseudomonadati</taxon>
        <taxon>Pseudomonadota</taxon>
        <taxon>Alphaproteobacteria</taxon>
        <taxon>Rhodobacterales</taxon>
        <taxon>Paracoccaceae</taxon>
        <taxon>Pseudophaeobacter</taxon>
    </lineage>
</organism>
<evidence type="ECO:0000259" key="7">
    <source>
        <dbReference type="SMART" id="SM00829"/>
    </source>
</evidence>
<dbReference type="SUPFAM" id="SSF50129">
    <property type="entry name" value="GroES-like"/>
    <property type="match status" value="1"/>
</dbReference>
<dbReference type="InterPro" id="IPR011032">
    <property type="entry name" value="GroES-like_sf"/>
</dbReference>
<gene>
    <name evidence="8" type="ORF">NBRC116598_32030</name>
</gene>
<evidence type="ECO:0000256" key="3">
    <source>
        <dbReference type="ARBA" id="ARBA00022723"/>
    </source>
</evidence>
<evidence type="ECO:0000256" key="2">
    <source>
        <dbReference type="ARBA" id="ARBA00008072"/>
    </source>
</evidence>
<dbReference type="Gene3D" id="3.90.180.10">
    <property type="entry name" value="Medium-chain alcohol dehydrogenases, catalytic domain"/>
    <property type="match status" value="1"/>
</dbReference>
<dbReference type="PROSITE" id="PS00059">
    <property type="entry name" value="ADH_ZINC"/>
    <property type="match status" value="1"/>
</dbReference>
<dbReference type="Proteomes" id="UP001441944">
    <property type="component" value="Unassembled WGS sequence"/>
</dbReference>
<dbReference type="InterPro" id="IPR020843">
    <property type="entry name" value="ER"/>
</dbReference>
<dbReference type="EMBL" id="BAABWU010000014">
    <property type="protein sequence ID" value="GAA6197758.1"/>
    <property type="molecule type" value="Genomic_DNA"/>
</dbReference>
<reference evidence="8 9" key="1">
    <citation type="submission" date="2024-04" db="EMBL/GenBank/DDBJ databases">
        <title>Draft genome sequence of Pseudophaeobacter arcticus NBRC 116598.</title>
        <authorList>
            <person name="Miyakawa T."/>
            <person name="Kusuya Y."/>
            <person name="Miura T."/>
        </authorList>
    </citation>
    <scope>NUCLEOTIDE SEQUENCE [LARGE SCALE GENOMIC DNA]</scope>
    <source>
        <strain evidence="8 9">SU-CL00105</strain>
    </source>
</reference>
<accession>A0ABQ0APE5</accession>
<evidence type="ECO:0000256" key="6">
    <source>
        <dbReference type="RuleBase" id="RU361277"/>
    </source>
</evidence>
<keyword evidence="9" id="KW-1185">Reference proteome</keyword>
<comment type="caution">
    <text evidence="8">The sequence shown here is derived from an EMBL/GenBank/DDBJ whole genome shotgun (WGS) entry which is preliminary data.</text>
</comment>
<sequence length="347" mass="36501">METRVCRLHGQDDLRIETDVVEAPSEGQVLLAMASGGICGSDMHYLSQGGIGTIRVREPIILGHEASGRVLAVGPGVDSLAEGDGVAVNPSRPCGTCPYCLDGLTMHCLNMRFNGSAIRLPHEQGLFRTRIVVSAAQCVKVPPEADLGAVACAEPLAVCLHAARIAGDLAGKRVLITGAGPIGVLCSAIAAKEGAFEIVVTDLQDETLAVASRMGATRCINVMQDAEAMTVFAADKGHFDVVFECSAAEPAIRSAIAALRPRGTLVQVGVAGDTPLPLNAIVAKELRVLGTFRFDAEFAEAVEAIVTGRIDVRPMITQNFPLEQAQEAFRAATDRSKSVKVHLILSE</sequence>
<dbReference type="InterPro" id="IPR002328">
    <property type="entry name" value="ADH_Zn_CS"/>
</dbReference>
<name>A0ABQ0APE5_9RHOB</name>
<dbReference type="InterPro" id="IPR013154">
    <property type="entry name" value="ADH-like_N"/>
</dbReference>
<dbReference type="SUPFAM" id="SSF51735">
    <property type="entry name" value="NAD(P)-binding Rossmann-fold domains"/>
    <property type="match status" value="1"/>
</dbReference>
<dbReference type="PANTHER" id="PTHR43161">
    <property type="entry name" value="SORBITOL DEHYDROGENASE"/>
    <property type="match status" value="1"/>
</dbReference>
<dbReference type="SMART" id="SM00829">
    <property type="entry name" value="PKS_ER"/>
    <property type="match status" value="1"/>
</dbReference>
<comment type="cofactor">
    <cofactor evidence="1 6">
        <name>Zn(2+)</name>
        <dbReference type="ChEBI" id="CHEBI:29105"/>
    </cofactor>
</comment>
<dbReference type="Pfam" id="PF00107">
    <property type="entry name" value="ADH_zinc_N"/>
    <property type="match status" value="1"/>
</dbReference>
<evidence type="ECO:0000256" key="4">
    <source>
        <dbReference type="ARBA" id="ARBA00022833"/>
    </source>
</evidence>
<dbReference type="InterPro" id="IPR013149">
    <property type="entry name" value="ADH-like_C"/>
</dbReference>
<comment type="similarity">
    <text evidence="2 6">Belongs to the zinc-containing alcohol dehydrogenase family.</text>
</comment>
<dbReference type="InterPro" id="IPR036291">
    <property type="entry name" value="NAD(P)-bd_dom_sf"/>
</dbReference>
<protein>
    <submittedName>
        <fullName evidence="8">L-idonate 5-dehydrogenase</fullName>
    </submittedName>
</protein>
<keyword evidence="3 6" id="KW-0479">Metal-binding</keyword>
<keyword evidence="5" id="KW-0560">Oxidoreductase</keyword>
<proteinExistence type="inferred from homology"/>
<evidence type="ECO:0000313" key="8">
    <source>
        <dbReference type="EMBL" id="GAA6197758.1"/>
    </source>
</evidence>
<dbReference type="RefSeq" id="WP_353401509.1">
    <property type="nucleotide sequence ID" value="NZ_BAABWU010000014.1"/>
</dbReference>
<dbReference type="CDD" id="cd08232">
    <property type="entry name" value="idonate-5-DH"/>
    <property type="match status" value="1"/>
</dbReference>
<dbReference type="Pfam" id="PF08240">
    <property type="entry name" value="ADH_N"/>
    <property type="match status" value="1"/>
</dbReference>
<evidence type="ECO:0000256" key="5">
    <source>
        <dbReference type="ARBA" id="ARBA00023002"/>
    </source>
</evidence>
<evidence type="ECO:0000313" key="9">
    <source>
        <dbReference type="Proteomes" id="UP001441944"/>
    </source>
</evidence>